<keyword evidence="1" id="KW-1133">Transmembrane helix</keyword>
<reference evidence="3 4" key="1">
    <citation type="journal article" date="2005" name="Nucleic Acids Res.">
        <title>Genomic blueprint of Hahella chejuensis, a marine microbe producing an algicidal agent.</title>
        <authorList>
            <person name="Jeong H."/>
            <person name="Yim J.H."/>
            <person name="Lee C."/>
            <person name="Choi S.-H."/>
            <person name="Park Y.K."/>
            <person name="Yoon S.H."/>
            <person name="Hur C.-G."/>
            <person name="Kang H.-Y."/>
            <person name="Kim D."/>
            <person name="Lee H.H."/>
            <person name="Park K.H."/>
            <person name="Park S.-H."/>
            <person name="Park H.-S."/>
            <person name="Lee H.K."/>
            <person name="Oh T.K."/>
            <person name="Kim J.F."/>
        </authorList>
    </citation>
    <scope>NUCLEOTIDE SEQUENCE [LARGE SCALE GENOMIC DNA]</scope>
    <source>
        <strain evidence="3 4">KCTC 2396</strain>
    </source>
</reference>
<evidence type="ECO:0000259" key="2">
    <source>
        <dbReference type="Pfam" id="PF06580"/>
    </source>
</evidence>
<dbReference type="eggNOG" id="COG2972">
    <property type="taxonomic scope" value="Bacteria"/>
</dbReference>
<feature type="transmembrane region" description="Helical" evidence="1">
    <location>
        <begin position="107"/>
        <end position="128"/>
    </location>
</feature>
<dbReference type="InterPro" id="IPR010559">
    <property type="entry name" value="Sig_transdc_His_kin_internal"/>
</dbReference>
<dbReference type="InterPro" id="IPR036890">
    <property type="entry name" value="HATPase_C_sf"/>
</dbReference>
<dbReference type="GO" id="GO:0016020">
    <property type="term" value="C:membrane"/>
    <property type="evidence" value="ECO:0007669"/>
    <property type="project" value="InterPro"/>
</dbReference>
<feature type="transmembrane region" description="Helical" evidence="1">
    <location>
        <begin position="140"/>
        <end position="162"/>
    </location>
</feature>
<dbReference type="STRING" id="349521.HCH_00293"/>
<dbReference type="PANTHER" id="PTHR34220">
    <property type="entry name" value="SENSOR HISTIDINE KINASE YPDA"/>
    <property type="match status" value="1"/>
</dbReference>
<keyword evidence="1" id="KW-0472">Membrane</keyword>
<dbReference type="EMBL" id="CP000155">
    <property type="protein sequence ID" value="ABC27206.1"/>
    <property type="molecule type" value="Genomic_DNA"/>
</dbReference>
<keyword evidence="4" id="KW-1185">Reference proteome</keyword>
<feature type="transmembrane region" description="Helical" evidence="1">
    <location>
        <begin position="69"/>
        <end position="95"/>
    </location>
</feature>
<dbReference type="InterPro" id="IPR050640">
    <property type="entry name" value="Bact_2-comp_sensor_kinase"/>
</dbReference>
<dbReference type="SUPFAM" id="SSF55874">
    <property type="entry name" value="ATPase domain of HSP90 chaperone/DNA topoisomerase II/histidine kinase"/>
    <property type="match status" value="1"/>
</dbReference>
<proteinExistence type="predicted"/>
<gene>
    <name evidence="3" type="ordered locus">HCH_00293</name>
</gene>
<dbReference type="Pfam" id="PF06580">
    <property type="entry name" value="His_kinase"/>
    <property type="match status" value="1"/>
</dbReference>
<evidence type="ECO:0000256" key="1">
    <source>
        <dbReference type="SAM" id="Phobius"/>
    </source>
</evidence>
<evidence type="ECO:0000313" key="3">
    <source>
        <dbReference type="EMBL" id="ABC27206.1"/>
    </source>
</evidence>
<dbReference type="HOGENOM" id="CLU_020473_1_1_6"/>
<sequence length="369" mass="40922">MQGEGAGRLYSPTRFDGIKMEQSPKSSSPPGVFLPELCNVQAVLLMVIATGLCALLFTLIYAGPGHFDWDYFALTSLFMLWVVLTSALILCRLRILGAGWSMSRQALVAYLIAPAITLIYAILANALFRKGALEEPGSGFWFVVQAVAISAILTGIILRYFYLQHLWHLQQKSELESRVQALQARIRPHFLFNSMNSIAGLIPINPNEAEEAVLDLAELFRAALKESSSLAPLKEELALCERYLRIEQLRLGDRLTVKWDMRNISDAARVPPLSIQPLVENAVYHGVQPSAEGGLITITAYEQGSWLYVLISNPVHNGDPSQGHKGNRIAMQNIRSRLQAFFGDQAVLKTSQMDGRFTATMRAPLHKKG</sequence>
<accession>Q2SQ68</accession>
<keyword evidence="1" id="KW-0812">Transmembrane</keyword>
<protein>
    <submittedName>
        <fullName evidence="3">Predicted signal transduction protein with a C-terminal ATPase domain</fullName>
    </submittedName>
</protein>
<dbReference type="AlphaFoldDB" id="Q2SQ68"/>
<organism evidence="3 4">
    <name type="scientific">Hahella chejuensis (strain KCTC 2396)</name>
    <dbReference type="NCBI Taxonomy" id="349521"/>
    <lineage>
        <taxon>Bacteria</taxon>
        <taxon>Pseudomonadati</taxon>
        <taxon>Pseudomonadota</taxon>
        <taxon>Gammaproteobacteria</taxon>
        <taxon>Oceanospirillales</taxon>
        <taxon>Hahellaceae</taxon>
        <taxon>Hahella</taxon>
    </lineage>
</organism>
<dbReference type="KEGG" id="hch:HCH_00293"/>
<dbReference type="Gene3D" id="3.30.565.10">
    <property type="entry name" value="Histidine kinase-like ATPase, C-terminal domain"/>
    <property type="match status" value="1"/>
</dbReference>
<dbReference type="GO" id="GO:0000155">
    <property type="term" value="F:phosphorelay sensor kinase activity"/>
    <property type="evidence" value="ECO:0007669"/>
    <property type="project" value="InterPro"/>
</dbReference>
<feature type="transmembrane region" description="Helical" evidence="1">
    <location>
        <begin position="42"/>
        <end position="63"/>
    </location>
</feature>
<dbReference type="Proteomes" id="UP000000238">
    <property type="component" value="Chromosome"/>
</dbReference>
<name>Q2SQ68_HAHCH</name>
<evidence type="ECO:0000313" key="4">
    <source>
        <dbReference type="Proteomes" id="UP000000238"/>
    </source>
</evidence>
<dbReference type="PANTHER" id="PTHR34220:SF7">
    <property type="entry name" value="SENSOR HISTIDINE KINASE YPDA"/>
    <property type="match status" value="1"/>
</dbReference>
<feature type="domain" description="Signal transduction histidine kinase internal region" evidence="2">
    <location>
        <begin position="178"/>
        <end position="255"/>
    </location>
</feature>